<protein>
    <recommendedName>
        <fullName evidence="2">Cation-transporting P-type ATPase C-terminal domain-containing protein</fullName>
    </recommendedName>
</protein>
<evidence type="ECO:0000313" key="4">
    <source>
        <dbReference type="Proteomes" id="UP000469734"/>
    </source>
</evidence>
<dbReference type="SUPFAM" id="SSF81665">
    <property type="entry name" value="Calcium ATPase, transmembrane domain M"/>
    <property type="match status" value="1"/>
</dbReference>
<sequence>ACQGASSSGRPLCSGLLALLAALHGGLREHADAARTATFLTLVLANLGLILVNRSWGRAGWRRGRSRNRAFRWGSMAVLALLALVLGTAPVRALFGFAPLDGATLLLCLLTAGAAVLWFELVKAADLVPRARLMQRREK</sequence>
<gene>
    <name evidence="3" type="ORF">GTP56_29255</name>
</gene>
<feature type="non-terminal residue" evidence="3">
    <location>
        <position position="1"/>
    </location>
</feature>
<dbReference type="Pfam" id="PF00689">
    <property type="entry name" value="Cation_ATPase_C"/>
    <property type="match status" value="1"/>
</dbReference>
<keyword evidence="1" id="KW-0472">Membrane</keyword>
<proteinExistence type="predicted"/>
<comment type="caution">
    <text evidence="3">The sequence shown here is derived from an EMBL/GenBank/DDBJ whole genome shotgun (WGS) entry which is preliminary data.</text>
</comment>
<evidence type="ECO:0000313" key="3">
    <source>
        <dbReference type="EMBL" id="MYM76252.1"/>
    </source>
</evidence>
<evidence type="ECO:0000256" key="1">
    <source>
        <dbReference type="SAM" id="Phobius"/>
    </source>
</evidence>
<dbReference type="InterPro" id="IPR023298">
    <property type="entry name" value="ATPase_P-typ_TM_dom_sf"/>
</dbReference>
<feature type="transmembrane region" description="Helical" evidence="1">
    <location>
        <begin position="77"/>
        <end position="97"/>
    </location>
</feature>
<feature type="domain" description="Cation-transporting P-type ATPase C-terminal" evidence="2">
    <location>
        <begin position="15"/>
        <end position="124"/>
    </location>
</feature>
<dbReference type="Proteomes" id="UP000469734">
    <property type="component" value="Unassembled WGS sequence"/>
</dbReference>
<dbReference type="EMBL" id="WWCR01000090">
    <property type="protein sequence ID" value="MYM76252.1"/>
    <property type="molecule type" value="Genomic_DNA"/>
</dbReference>
<accession>A0A7X4KKD5</accession>
<feature type="transmembrane region" description="Helical" evidence="1">
    <location>
        <begin position="38"/>
        <end position="56"/>
    </location>
</feature>
<dbReference type="Gene3D" id="1.20.1110.10">
    <property type="entry name" value="Calcium-transporting ATPase, transmembrane domain"/>
    <property type="match status" value="1"/>
</dbReference>
<reference evidence="3 4" key="1">
    <citation type="submission" date="2019-12" db="EMBL/GenBank/DDBJ databases">
        <title>Novel species isolated from a subtropical stream in China.</title>
        <authorList>
            <person name="Lu H."/>
        </authorList>
    </citation>
    <scope>NUCLEOTIDE SEQUENCE [LARGE SCALE GENOMIC DNA]</scope>
    <source>
        <strain evidence="3 4">FT134W</strain>
    </source>
</reference>
<feature type="transmembrane region" description="Helical" evidence="1">
    <location>
        <begin position="103"/>
        <end position="122"/>
    </location>
</feature>
<keyword evidence="1" id="KW-1133">Transmembrane helix</keyword>
<evidence type="ECO:0000259" key="2">
    <source>
        <dbReference type="Pfam" id="PF00689"/>
    </source>
</evidence>
<dbReference type="InterPro" id="IPR006068">
    <property type="entry name" value="ATPase_P-typ_cation-transptr_C"/>
</dbReference>
<organism evidence="3 4">
    <name type="scientific">Duganella margarita</name>
    <dbReference type="NCBI Taxonomy" id="2692170"/>
    <lineage>
        <taxon>Bacteria</taxon>
        <taxon>Pseudomonadati</taxon>
        <taxon>Pseudomonadota</taxon>
        <taxon>Betaproteobacteria</taxon>
        <taxon>Burkholderiales</taxon>
        <taxon>Oxalobacteraceae</taxon>
        <taxon>Telluria group</taxon>
        <taxon>Duganella</taxon>
    </lineage>
</organism>
<name>A0A7X4KKD5_9BURK</name>
<dbReference type="AlphaFoldDB" id="A0A7X4KKD5"/>
<keyword evidence="1" id="KW-0812">Transmembrane</keyword>
<dbReference type="RefSeq" id="WP_202427762.1">
    <property type="nucleotide sequence ID" value="NZ_WWCR01000090.1"/>
</dbReference>